<comment type="catalytic activity">
    <reaction evidence="1">
        <text>a 1,2-diacyl-sn-glycero-3-phosphocholine + H2O = a 1,2-diacyl-sn-glycero-3-phosphate + choline + H(+)</text>
        <dbReference type="Rhea" id="RHEA:14445"/>
        <dbReference type="ChEBI" id="CHEBI:15354"/>
        <dbReference type="ChEBI" id="CHEBI:15377"/>
        <dbReference type="ChEBI" id="CHEBI:15378"/>
        <dbReference type="ChEBI" id="CHEBI:57643"/>
        <dbReference type="ChEBI" id="CHEBI:58608"/>
        <dbReference type="EC" id="3.1.4.4"/>
    </reaction>
</comment>
<accession>A0A498R7J5</accession>
<evidence type="ECO:0000256" key="4">
    <source>
        <dbReference type="ARBA" id="ARBA00022801"/>
    </source>
</evidence>
<evidence type="ECO:0000256" key="2">
    <source>
        <dbReference type="ARBA" id="ARBA00008664"/>
    </source>
</evidence>
<evidence type="ECO:0000256" key="6">
    <source>
        <dbReference type="ARBA" id="ARBA00023098"/>
    </source>
</evidence>
<dbReference type="EMBL" id="UPPP01000069">
    <property type="protein sequence ID" value="VBB06945.1"/>
    <property type="molecule type" value="Genomic_DNA"/>
</dbReference>
<name>A0A498R7J5_9FIRM</name>
<dbReference type="InterPro" id="IPR051406">
    <property type="entry name" value="PLD_domain"/>
</dbReference>
<dbReference type="RefSeq" id="WP_122627891.1">
    <property type="nucleotide sequence ID" value="NZ_UPPP01000069.1"/>
</dbReference>
<dbReference type="InterPro" id="IPR001736">
    <property type="entry name" value="PLipase_D/transphosphatidylase"/>
</dbReference>
<dbReference type="Pfam" id="PF13091">
    <property type="entry name" value="PLDc_2"/>
    <property type="match status" value="2"/>
</dbReference>
<keyword evidence="5" id="KW-0442">Lipid degradation</keyword>
<evidence type="ECO:0000259" key="7">
    <source>
        <dbReference type="PROSITE" id="PS50035"/>
    </source>
</evidence>
<evidence type="ECO:0000256" key="1">
    <source>
        <dbReference type="ARBA" id="ARBA00000798"/>
    </source>
</evidence>
<organism evidence="8 9">
    <name type="scientific">Lucifera butyrica</name>
    <dbReference type="NCBI Taxonomy" id="1351585"/>
    <lineage>
        <taxon>Bacteria</taxon>
        <taxon>Bacillati</taxon>
        <taxon>Bacillota</taxon>
        <taxon>Negativicutes</taxon>
        <taxon>Veillonellales</taxon>
        <taxon>Veillonellaceae</taxon>
        <taxon>Lucifera</taxon>
    </lineage>
</organism>
<dbReference type="GO" id="GO:0006793">
    <property type="term" value="P:phosphorus metabolic process"/>
    <property type="evidence" value="ECO:0007669"/>
    <property type="project" value="UniProtKB-ARBA"/>
</dbReference>
<sequence length="340" mass="37070">MAEPARRSAGQPAQSLIINPGGKAALLTELTKAQHSIDLVIYELYDQDVQDVLAAQQKAGISIRVVLNDFTGAAKKYDDPNYADEKYEETAIVFLKKAGIPYKTSSLAFRNTHQKTFIIDAAAPDAAYPTAKAIIMSFNLIEDNRENYFASTRDFAIVTTDSQQVSDVAAVFNEDWNYNCPQNTNITPPLPDSSPLVVSPANSRSALAGLLNSAATSIEMYMEELVDRSIVAILAEKAATVNVRVLAAKEISSNAKTMDPINATSNGKMILVDSAKPPKVYLHAKMILVDGKQAYVGSENASETSLDKNREMGIITQDPQIIAQLQTTFNNDWAIYSKQP</sequence>
<dbReference type="CDD" id="cd09128">
    <property type="entry name" value="PLDc_unchar1_2"/>
    <property type="match status" value="1"/>
</dbReference>
<keyword evidence="4" id="KW-0378">Hydrolase</keyword>
<dbReference type="PANTHER" id="PTHR43856:SF1">
    <property type="entry name" value="MITOCHONDRIAL CARDIOLIPIN HYDROLASE"/>
    <property type="match status" value="1"/>
</dbReference>
<dbReference type="SUPFAM" id="SSF56024">
    <property type="entry name" value="Phospholipase D/nuclease"/>
    <property type="match status" value="2"/>
</dbReference>
<dbReference type="EC" id="3.1.4.4" evidence="3"/>
<comment type="similarity">
    <text evidence="2">Belongs to the phospholipase D family.</text>
</comment>
<dbReference type="InterPro" id="IPR025202">
    <property type="entry name" value="PLD-like_dom"/>
</dbReference>
<proteinExistence type="inferred from homology"/>
<evidence type="ECO:0000313" key="8">
    <source>
        <dbReference type="EMBL" id="VBB06945.1"/>
    </source>
</evidence>
<feature type="domain" description="PLD phosphodiesterase" evidence="7">
    <location>
        <begin position="278"/>
        <end position="305"/>
    </location>
</feature>
<dbReference type="AlphaFoldDB" id="A0A498R7J5"/>
<evidence type="ECO:0000313" key="9">
    <source>
        <dbReference type="Proteomes" id="UP000277811"/>
    </source>
</evidence>
<reference evidence="8 9" key="1">
    <citation type="submission" date="2018-06" db="EMBL/GenBank/DDBJ databases">
        <authorList>
            <person name="Strepis N."/>
        </authorList>
    </citation>
    <scope>NUCLEOTIDE SEQUENCE [LARGE SCALE GENOMIC DNA]</scope>
    <source>
        <strain evidence="8">LUCI</strain>
    </source>
</reference>
<protein>
    <recommendedName>
        <fullName evidence="3">phospholipase D</fullName>
        <ecNumber evidence="3">3.1.4.4</ecNumber>
    </recommendedName>
</protein>
<dbReference type="Gene3D" id="3.30.870.10">
    <property type="entry name" value="Endonuclease Chain A"/>
    <property type="match status" value="2"/>
</dbReference>
<evidence type="ECO:0000256" key="5">
    <source>
        <dbReference type="ARBA" id="ARBA00022963"/>
    </source>
</evidence>
<dbReference type="PANTHER" id="PTHR43856">
    <property type="entry name" value="CARDIOLIPIN HYDROLASE"/>
    <property type="match status" value="1"/>
</dbReference>
<evidence type="ECO:0000256" key="3">
    <source>
        <dbReference type="ARBA" id="ARBA00012027"/>
    </source>
</evidence>
<dbReference type="OrthoDB" id="9762009at2"/>
<dbReference type="GO" id="GO:0016042">
    <property type="term" value="P:lipid catabolic process"/>
    <property type="evidence" value="ECO:0007669"/>
    <property type="project" value="UniProtKB-KW"/>
</dbReference>
<keyword evidence="9" id="KW-1185">Reference proteome</keyword>
<dbReference type="Proteomes" id="UP000277811">
    <property type="component" value="Unassembled WGS sequence"/>
</dbReference>
<dbReference type="GO" id="GO:0016891">
    <property type="term" value="F:RNA endonuclease activity producing 5'-phosphomonoesters, hydrolytic mechanism"/>
    <property type="evidence" value="ECO:0007669"/>
    <property type="project" value="TreeGrafter"/>
</dbReference>
<gene>
    <name evidence="8" type="ORF">LUCI_2187</name>
</gene>
<dbReference type="PROSITE" id="PS50035">
    <property type="entry name" value="PLD"/>
    <property type="match status" value="1"/>
</dbReference>
<keyword evidence="6" id="KW-0443">Lipid metabolism</keyword>
<dbReference type="GO" id="GO:0004630">
    <property type="term" value="F:phospholipase D activity"/>
    <property type="evidence" value="ECO:0007669"/>
    <property type="project" value="UniProtKB-EC"/>
</dbReference>